<organism evidence="2 3">
    <name type="scientific">Nepenthes gracilis</name>
    <name type="common">Slender pitcher plant</name>
    <dbReference type="NCBI Taxonomy" id="150966"/>
    <lineage>
        <taxon>Eukaryota</taxon>
        <taxon>Viridiplantae</taxon>
        <taxon>Streptophyta</taxon>
        <taxon>Embryophyta</taxon>
        <taxon>Tracheophyta</taxon>
        <taxon>Spermatophyta</taxon>
        <taxon>Magnoliopsida</taxon>
        <taxon>eudicotyledons</taxon>
        <taxon>Gunneridae</taxon>
        <taxon>Pentapetalae</taxon>
        <taxon>Caryophyllales</taxon>
        <taxon>Nepenthaceae</taxon>
        <taxon>Nepenthes</taxon>
    </lineage>
</organism>
<evidence type="ECO:0000313" key="3">
    <source>
        <dbReference type="Proteomes" id="UP001279734"/>
    </source>
</evidence>
<accession>A0AAD3XVS4</accession>
<feature type="domain" description="ASCH" evidence="1">
    <location>
        <begin position="141"/>
        <end position="244"/>
    </location>
</feature>
<dbReference type="PANTHER" id="PTHR34204:SF2">
    <property type="entry name" value="RNA-BINDING ASCH DOMAIN PROTEIN"/>
    <property type="match status" value="1"/>
</dbReference>
<evidence type="ECO:0000313" key="2">
    <source>
        <dbReference type="EMBL" id="GMH18195.1"/>
    </source>
</evidence>
<keyword evidence="3" id="KW-1185">Reference proteome</keyword>
<dbReference type="SUPFAM" id="SSF88697">
    <property type="entry name" value="PUA domain-like"/>
    <property type="match status" value="1"/>
</dbReference>
<dbReference type="AlphaFoldDB" id="A0AAD3XVS4"/>
<dbReference type="EMBL" id="BSYO01000019">
    <property type="protein sequence ID" value="GMH18195.1"/>
    <property type="molecule type" value="Genomic_DNA"/>
</dbReference>
<name>A0AAD3XVS4_NEPGR</name>
<dbReference type="SMART" id="SM01022">
    <property type="entry name" value="ASCH"/>
    <property type="match status" value="1"/>
</dbReference>
<protein>
    <recommendedName>
        <fullName evidence="1">ASCH domain-containing protein</fullName>
    </recommendedName>
</protein>
<sequence length="355" mass="39138">MEGESASGGSSPVASHVQLSDCIEELLKFVLQSSIDGTPGLDIGLSKDYCSGLLKDEPSSDIHILLAPHIYQGVPPYPLYKCLASALLQFITSGCFCWTYEEVPLNCEDISLIQTEEKWKKLILDKGSELKNMLKSINLELHVQEPFFSQLNDGVKTIEGRCSVDNYNRIQSGALILFNKCLLSEVQDIHHYASFMEMLEAEGLEKVLPGVVTIQEGVQIYRKFYTEEKERSNGVIALCICRPATRPDIVLAEIISGLSYDGIQRLLGLKKTAGTISEALPPARSTLLSSFMLPHKSNVKSCTLTDGARALAKHGNRNSSNYWGKLEGNVRRISGAVRGGWSFKEMEALGLALFM</sequence>
<proteinExistence type="predicted"/>
<gene>
    <name evidence="2" type="ORF">Nepgr_020036</name>
</gene>
<dbReference type="Proteomes" id="UP001279734">
    <property type="component" value="Unassembled WGS sequence"/>
</dbReference>
<dbReference type="InterPro" id="IPR015947">
    <property type="entry name" value="PUA-like_sf"/>
</dbReference>
<comment type="caution">
    <text evidence="2">The sequence shown here is derived from an EMBL/GenBank/DDBJ whole genome shotgun (WGS) entry which is preliminary data.</text>
</comment>
<dbReference type="Gene3D" id="2.30.130.30">
    <property type="entry name" value="Hypothetical protein"/>
    <property type="match status" value="1"/>
</dbReference>
<reference evidence="2" key="1">
    <citation type="submission" date="2023-05" db="EMBL/GenBank/DDBJ databases">
        <title>Nepenthes gracilis genome sequencing.</title>
        <authorList>
            <person name="Fukushima K."/>
        </authorList>
    </citation>
    <scope>NUCLEOTIDE SEQUENCE</scope>
    <source>
        <strain evidence="2">SING2019-196</strain>
    </source>
</reference>
<dbReference type="Pfam" id="PF04266">
    <property type="entry name" value="ASCH"/>
    <property type="match status" value="1"/>
</dbReference>
<evidence type="ECO:0000259" key="1">
    <source>
        <dbReference type="SMART" id="SM01022"/>
    </source>
</evidence>
<dbReference type="PANTHER" id="PTHR34204">
    <property type="entry name" value="RNA-BINDING ASCH DOMAIN PROTEIN"/>
    <property type="match status" value="1"/>
</dbReference>
<dbReference type="CDD" id="cd06555">
    <property type="entry name" value="ASCH_PF0470_like"/>
    <property type="match status" value="1"/>
</dbReference>
<dbReference type="InterPro" id="IPR007374">
    <property type="entry name" value="ASCH_domain"/>
</dbReference>